<keyword evidence="21" id="KW-1185">Reference proteome</keyword>
<keyword evidence="12 19" id="KW-0472">Membrane</keyword>
<evidence type="ECO:0000256" key="2">
    <source>
        <dbReference type="ARBA" id="ARBA00005402"/>
    </source>
</evidence>
<comment type="subcellular location">
    <subcellularLocation>
        <location evidence="1">Membrane</location>
        <topology evidence="1">Multi-pass membrane protein</topology>
    </subcellularLocation>
</comment>
<evidence type="ECO:0000256" key="9">
    <source>
        <dbReference type="ARBA" id="ARBA00023002"/>
    </source>
</evidence>
<keyword evidence="10" id="KW-0756">Sterol biosynthesis</keyword>
<evidence type="ECO:0000256" key="13">
    <source>
        <dbReference type="ARBA" id="ARBA00023166"/>
    </source>
</evidence>
<dbReference type="Pfam" id="PF01222">
    <property type="entry name" value="ERG4_ERG24"/>
    <property type="match status" value="1"/>
</dbReference>
<gene>
    <name evidence="20" type="ORF">RB653_001123</name>
</gene>
<evidence type="ECO:0000256" key="15">
    <source>
        <dbReference type="ARBA" id="ARBA00030165"/>
    </source>
</evidence>
<evidence type="ECO:0000256" key="3">
    <source>
        <dbReference type="ARBA" id="ARBA00012413"/>
    </source>
</evidence>
<dbReference type="Gene3D" id="1.20.120.1630">
    <property type="match status" value="1"/>
</dbReference>
<evidence type="ECO:0000256" key="8">
    <source>
        <dbReference type="ARBA" id="ARBA00022989"/>
    </source>
</evidence>
<dbReference type="PANTHER" id="PTHR21257:SF31">
    <property type="entry name" value="DELTA(24(24(1)))-STEROL REDUCTASE ERG4"/>
    <property type="match status" value="1"/>
</dbReference>
<dbReference type="EC" id="1.3.1.70" evidence="3"/>
<feature type="transmembrane region" description="Helical" evidence="19">
    <location>
        <begin position="254"/>
        <end position="273"/>
    </location>
</feature>
<dbReference type="EMBL" id="JAVFKY010000002">
    <property type="protein sequence ID" value="KAK5581095.1"/>
    <property type="molecule type" value="Genomic_DNA"/>
</dbReference>
<evidence type="ECO:0000256" key="4">
    <source>
        <dbReference type="ARBA" id="ARBA00022516"/>
    </source>
</evidence>
<comment type="similarity">
    <text evidence="2">Belongs to the ERG4/ERG24 family.</text>
</comment>
<evidence type="ECO:0000313" key="21">
    <source>
        <dbReference type="Proteomes" id="UP001344447"/>
    </source>
</evidence>
<comment type="caution">
    <text evidence="20">The sequence shown here is derived from an EMBL/GenBank/DDBJ whole genome shotgun (WGS) entry which is preliminary data.</text>
</comment>
<name>A0AAN7U3T0_9MYCE</name>
<dbReference type="FunFam" id="1.20.120.1630:FF:000011">
    <property type="entry name" value="Delta(14)-sterol reductase"/>
    <property type="match status" value="1"/>
</dbReference>
<evidence type="ECO:0000256" key="12">
    <source>
        <dbReference type="ARBA" id="ARBA00023136"/>
    </source>
</evidence>
<feature type="transmembrane region" description="Helical" evidence="19">
    <location>
        <begin position="176"/>
        <end position="195"/>
    </location>
</feature>
<dbReference type="AlphaFoldDB" id="A0AAN7U3T0"/>
<accession>A0AAN7U3T0</accession>
<proteinExistence type="inferred from homology"/>
<evidence type="ECO:0000256" key="14">
    <source>
        <dbReference type="ARBA" id="ARBA00023221"/>
    </source>
</evidence>
<evidence type="ECO:0000256" key="10">
    <source>
        <dbReference type="ARBA" id="ARBA00023011"/>
    </source>
</evidence>
<feature type="transmembrane region" description="Helical" evidence="19">
    <location>
        <begin position="142"/>
        <end position="164"/>
    </location>
</feature>
<dbReference type="InterPro" id="IPR001171">
    <property type="entry name" value="ERG24_DHCR-like"/>
</dbReference>
<organism evidence="20 21">
    <name type="scientific">Dictyostelium firmibasis</name>
    <dbReference type="NCBI Taxonomy" id="79012"/>
    <lineage>
        <taxon>Eukaryota</taxon>
        <taxon>Amoebozoa</taxon>
        <taxon>Evosea</taxon>
        <taxon>Eumycetozoa</taxon>
        <taxon>Dictyostelia</taxon>
        <taxon>Dictyosteliales</taxon>
        <taxon>Dictyosteliaceae</taxon>
        <taxon>Dictyostelium</taxon>
    </lineage>
</organism>
<evidence type="ECO:0000256" key="18">
    <source>
        <dbReference type="ARBA" id="ARBA00069705"/>
    </source>
</evidence>
<feature type="transmembrane region" description="Helical" evidence="19">
    <location>
        <begin position="82"/>
        <end position="99"/>
    </location>
</feature>
<keyword evidence="4" id="KW-0444">Lipid biosynthesis</keyword>
<protein>
    <recommendedName>
        <fullName evidence="18">Delta(14)-sterol reductase</fullName>
        <ecNumber evidence="3">1.3.1.70</ecNumber>
    </recommendedName>
    <alternativeName>
        <fullName evidence="15">C-14 sterol reductase</fullName>
    </alternativeName>
    <alternativeName>
        <fullName evidence="16">Sterol C14-reductase</fullName>
    </alternativeName>
</protein>
<evidence type="ECO:0000256" key="19">
    <source>
        <dbReference type="SAM" id="Phobius"/>
    </source>
</evidence>
<evidence type="ECO:0000256" key="6">
    <source>
        <dbReference type="ARBA" id="ARBA00022857"/>
    </source>
</evidence>
<keyword evidence="13" id="KW-1207">Sterol metabolism</keyword>
<evidence type="ECO:0000256" key="7">
    <source>
        <dbReference type="ARBA" id="ARBA00022955"/>
    </source>
</evidence>
<feature type="transmembrane region" description="Helical" evidence="19">
    <location>
        <begin position="330"/>
        <end position="351"/>
    </location>
</feature>
<reference evidence="20 21" key="1">
    <citation type="submission" date="2023-11" db="EMBL/GenBank/DDBJ databases">
        <title>Dfirmibasis_genome.</title>
        <authorList>
            <person name="Edelbroek B."/>
            <person name="Kjellin J."/>
            <person name="Jerlstrom-Hultqvist J."/>
            <person name="Soderbom F."/>
        </authorList>
    </citation>
    <scope>NUCLEOTIDE SEQUENCE [LARGE SCALE GENOMIC DNA]</scope>
    <source>
        <strain evidence="20 21">TNS-C-14</strain>
    </source>
</reference>
<keyword evidence="5 19" id="KW-0812">Transmembrane</keyword>
<evidence type="ECO:0000256" key="1">
    <source>
        <dbReference type="ARBA" id="ARBA00004141"/>
    </source>
</evidence>
<keyword evidence="8 19" id="KW-1133">Transmembrane helix</keyword>
<keyword evidence="9" id="KW-0560">Oxidoreductase</keyword>
<dbReference type="GO" id="GO:0006696">
    <property type="term" value="P:ergosterol biosynthetic process"/>
    <property type="evidence" value="ECO:0007669"/>
    <property type="project" value="TreeGrafter"/>
</dbReference>
<keyword evidence="11" id="KW-0443">Lipid metabolism</keyword>
<evidence type="ECO:0000313" key="20">
    <source>
        <dbReference type="EMBL" id="KAK5581095.1"/>
    </source>
</evidence>
<keyword evidence="6" id="KW-0521">NADP</keyword>
<dbReference type="GO" id="GO:0000246">
    <property type="term" value="F:Delta24(24-1) sterol reductase activity"/>
    <property type="evidence" value="ECO:0007669"/>
    <property type="project" value="TreeGrafter"/>
</dbReference>
<feature type="transmembrane region" description="Helical" evidence="19">
    <location>
        <begin position="106"/>
        <end position="122"/>
    </location>
</feature>
<evidence type="ECO:0000256" key="5">
    <source>
        <dbReference type="ARBA" id="ARBA00022692"/>
    </source>
</evidence>
<dbReference type="GO" id="GO:0050613">
    <property type="term" value="F:Delta14-sterol reductase activity"/>
    <property type="evidence" value="ECO:0007669"/>
    <property type="project" value="UniProtKB-EC"/>
</dbReference>
<keyword evidence="14" id="KW-0753">Steroid metabolism</keyword>
<evidence type="ECO:0000256" key="17">
    <source>
        <dbReference type="ARBA" id="ARBA00060577"/>
    </source>
</evidence>
<evidence type="ECO:0000256" key="11">
    <source>
        <dbReference type="ARBA" id="ARBA00023098"/>
    </source>
</evidence>
<evidence type="ECO:0000256" key="16">
    <source>
        <dbReference type="ARBA" id="ARBA00031227"/>
    </source>
</evidence>
<feature type="transmembrane region" description="Helical" evidence="19">
    <location>
        <begin position="294"/>
        <end position="318"/>
    </location>
</feature>
<comment type="pathway">
    <text evidence="17">Steroid biosynthesis.</text>
</comment>
<dbReference type="PANTHER" id="PTHR21257">
    <property type="entry name" value="DELTA(14)-STEROL REDUCTASE"/>
    <property type="match status" value="1"/>
</dbReference>
<keyword evidence="7" id="KW-0752">Steroid biosynthesis</keyword>
<dbReference type="Proteomes" id="UP001344447">
    <property type="component" value="Unassembled WGS sequence"/>
</dbReference>
<sequence length="463" mass="53942">MSAVRNRNNVEKQSTSNGAQLTEVQKKELADLKKVHPANEFGGIIGTFLLTFILPVVVYWIWASIEFNNGYLLRPESLSVEGIKAFFAQLYFYIITYAYPTKQAAIIYFSWFGFQAFLQHFVPGRKVLGSPLPGGARLEYTLNGWASWWITLIVIPVAVYFGLFKATILIDNYAPMMTVVNIWSFVFTFLLKIHAKLKGEEERMSGYFFYDFWMGFARNPRIGSFDLKLFCEARPGLILWVLMNFSIAAKQLEVYGEISLSVILVCCFHFWYIADYYYHEESILTTMDIITEKFGYMLVYGDLSWVPFTYCFQCYYLYKHLVNGAPLHISIGYAIFVVSLKCFGFYLFRWVNSQKHDFRRNPEAPVWGKPAEFILTKRGTKLLCSGFWGICRHLNYTGDIILSWAWCLPCQFDSLAPYFYGIYFTSLDLHRCWRDHNACLVKYGDDWRAYCKRVPYNFIPGLV</sequence>
<feature type="transmembrane region" description="Helical" evidence="19">
    <location>
        <begin position="41"/>
        <end position="62"/>
    </location>
</feature>
<dbReference type="GO" id="GO:0005789">
    <property type="term" value="C:endoplasmic reticulum membrane"/>
    <property type="evidence" value="ECO:0007669"/>
    <property type="project" value="TreeGrafter"/>
</dbReference>